<feature type="compositionally biased region" description="Acidic residues" evidence="1">
    <location>
        <begin position="461"/>
        <end position="470"/>
    </location>
</feature>
<reference evidence="3 4" key="1">
    <citation type="submission" date="2019-02" db="EMBL/GenBank/DDBJ databases">
        <title>Deep-cultivation of Planctomycetes and their phenomic and genomic characterization uncovers novel biology.</title>
        <authorList>
            <person name="Wiegand S."/>
            <person name="Jogler M."/>
            <person name="Boedeker C."/>
            <person name="Pinto D."/>
            <person name="Vollmers J."/>
            <person name="Rivas-Marin E."/>
            <person name="Kohn T."/>
            <person name="Peeters S.H."/>
            <person name="Heuer A."/>
            <person name="Rast P."/>
            <person name="Oberbeckmann S."/>
            <person name="Bunk B."/>
            <person name="Jeske O."/>
            <person name="Meyerdierks A."/>
            <person name="Storesund J.E."/>
            <person name="Kallscheuer N."/>
            <person name="Luecker S."/>
            <person name="Lage O.M."/>
            <person name="Pohl T."/>
            <person name="Merkel B.J."/>
            <person name="Hornburger P."/>
            <person name="Mueller R.-W."/>
            <person name="Bruemmer F."/>
            <person name="Labrenz M."/>
            <person name="Spormann A.M."/>
            <person name="Op Den Camp H."/>
            <person name="Overmann J."/>
            <person name="Amann R."/>
            <person name="Jetten M.S.M."/>
            <person name="Mascher T."/>
            <person name="Medema M.H."/>
            <person name="Devos D.P."/>
            <person name="Kaster A.-K."/>
            <person name="Ovreas L."/>
            <person name="Rohde M."/>
            <person name="Galperin M.Y."/>
            <person name="Jogler C."/>
        </authorList>
    </citation>
    <scope>NUCLEOTIDE SEQUENCE [LARGE SCALE GENOMIC DNA]</scope>
    <source>
        <strain evidence="3 4">Pan14r</strain>
    </source>
</reference>
<dbReference type="PANTHER" id="PTHR42927">
    <property type="entry name" value="HELICASE SUPERFAMILY 1 AND 2 DOMAIN-CONTAINING PROTEIN"/>
    <property type="match status" value="1"/>
</dbReference>
<dbReference type="Pfam" id="PF22679">
    <property type="entry name" value="T1R_D3-like"/>
    <property type="match status" value="1"/>
</dbReference>
<feature type="region of interest" description="Disordered" evidence="1">
    <location>
        <begin position="877"/>
        <end position="901"/>
    </location>
</feature>
<keyword evidence="3" id="KW-0378">Hydrolase</keyword>
<dbReference type="EMBL" id="SJPL01000001">
    <property type="protein sequence ID" value="TWT71513.1"/>
    <property type="molecule type" value="Genomic_DNA"/>
</dbReference>
<dbReference type="InterPro" id="IPR027417">
    <property type="entry name" value="P-loop_NTPase"/>
</dbReference>
<feature type="compositionally biased region" description="Acidic residues" evidence="1">
    <location>
        <begin position="440"/>
        <end position="451"/>
    </location>
</feature>
<gene>
    <name evidence="3" type="primary">hsdR_2</name>
    <name evidence="3" type="ORF">Pan14r_38230</name>
</gene>
<feature type="domain" description="Helicase ATP-binding" evidence="2">
    <location>
        <begin position="284"/>
        <end position="516"/>
    </location>
</feature>
<evidence type="ECO:0000313" key="4">
    <source>
        <dbReference type="Proteomes" id="UP000317238"/>
    </source>
</evidence>
<dbReference type="GO" id="GO:0009307">
    <property type="term" value="P:DNA restriction-modification system"/>
    <property type="evidence" value="ECO:0007669"/>
    <property type="project" value="UniProtKB-KW"/>
</dbReference>
<dbReference type="EC" id="3.1.21.3" evidence="3"/>
<dbReference type="SMART" id="SM00487">
    <property type="entry name" value="DEXDc"/>
    <property type="match status" value="1"/>
</dbReference>
<dbReference type="Gene3D" id="3.40.50.300">
    <property type="entry name" value="P-loop containing nucleotide triphosphate hydrolases"/>
    <property type="match status" value="2"/>
</dbReference>
<name>A0A5C5Y9M4_9PLAN</name>
<keyword evidence="4" id="KW-1185">Reference proteome</keyword>
<dbReference type="Gene3D" id="3.90.1570.50">
    <property type="match status" value="1"/>
</dbReference>
<dbReference type="SUPFAM" id="SSF52540">
    <property type="entry name" value="P-loop containing nucleoside triphosphate hydrolases"/>
    <property type="match status" value="2"/>
</dbReference>
<dbReference type="Pfam" id="PF18766">
    <property type="entry name" value="SWI2_SNF2"/>
    <property type="match status" value="1"/>
</dbReference>
<sequence>MFEGPEYKFQRHIADFLVREHRYAVLEQSDIIDTDYYFAEDHLYAFLKATQADTLERLEVDYGSDSRDEIFKALRDELNRRPLWMIIRSGLRVRGHDFKLYFPKARSSESVAATLYKENRITFIPELIIGGGKRPDFVFFLNGLPIITIELKHEKNQNVHDAVTQYVDRDHNDRIFQLPFLHVAADTADVMAATDPSREKNFRWFNTGLTNESTTDGEYPVEYLYREVLSQESLLEAIAFYLVRAPKQEATAERPEQPAFTIFPRYHQHRVVEKIADETQEHFATTGDVGRKFLVNHSAGSGKTLTMCWLADRLHSIYKPGTTEKMVNMIFLVTDRKSLDKNIREDLQKFSHLKDVVRFAKKARNLGDLIRDRAQIIVTTQQKFHYILKRFADDAELRTLRVAFLIDEAHRSQEGRMATDRSRMFRDAEAVSEKLGSYTVEEDDDAEEAEVVTETAKTGADDPDVEDATEKEDPQDKLAKVIEERDLNQLFVAFTATPSPATQQLFGEPFDTYSEAEAIAEGYIVDVVQSIISYKTLYNLSCSILPIGEEEKLYPAGVVSKALKNVAYQDPELIQYKAEVMLRIFEEQVASLIDGRSKAMIVATSRLAGLLYYQIIKRKLKERAANYKVLYAFTDFVHPDTNKVISEHELNDLNEGELIEDRFAEDSYRLMVVASKFQTGFDQPLLAGMFLDKAVADRNAVQTISRLNRCHPLKSDVVVVDFTNNAKAILKAFNKYRHGSPHDPDEPDSQKCVDLYDEILAVGLFEQSDAPPIVKLIEENDDARLQTAVNELRKRFASHFAPDSDERKEYVYLLAKFVKSYHFLNRFFAYEPHIREFAEFCEYVGPQLIKAGSVSELMKQVRATFVDKAAVTYEGTVEMPGGQKKSKPRKGGGGGGTPPKKVSVQDMIAKIREQFEITDEEALHIKEVSEEKIADENIQQTVAAHRNDRAYLDGIFRDQVDKDIQDAYALRLLYEQLGDPKYIDPGAIFDIMAYTVIQKGIELAESA</sequence>
<dbReference type="PROSITE" id="PS51192">
    <property type="entry name" value="HELICASE_ATP_BIND_1"/>
    <property type="match status" value="1"/>
</dbReference>
<dbReference type="InterPro" id="IPR007409">
    <property type="entry name" value="Restrct_endonuc_type1_HsdR_N"/>
</dbReference>
<proteinExistence type="predicted"/>
<evidence type="ECO:0000256" key="1">
    <source>
        <dbReference type="SAM" id="MobiDB-lite"/>
    </source>
</evidence>
<dbReference type="GO" id="GO:0003677">
    <property type="term" value="F:DNA binding"/>
    <property type="evidence" value="ECO:0007669"/>
    <property type="project" value="UniProtKB-KW"/>
</dbReference>
<organism evidence="3 4">
    <name type="scientific">Crateriforma conspicua</name>
    <dbReference type="NCBI Taxonomy" id="2527996"/>
    <lineage>
        <taxon>Bacteria</taxon>
        <taxon>Pseudomonadati</taxon>
        <taxon>Planctomycetota</taxon>
        <taxon>Planctomycetia</taxon>
        <taxon>Planctomycetales</taxon>
        <taxon>Planctomycetaceae</taxon>
        <taxon>Crateriforma</taxon>
    </lineage>
</organism>
<dbReference type="AlphaFoldDB" id="A0A5C5Y9M4"/>
<evidence type="ECO:0000313" key="3">
    <source>
        <dbReference type="EMBL" id="TWT71513.1"/>
    </source>
</evidence>
<comment type="caution">
    <text evidence="3">The sequence shown here is derived from an EMBL/GenBank/DDBJ whole genome shotgun (WGS) entry which is preliminary data.</text>
</comment>
<dbReference type="OrthoDB" id="9758243at2"/>
<evidence type="ECO:0000259" key="2">
    <source>
        <dbReference type="PROSITE" id="PS51192"/>
    </source>
</evidence>
<dbReference type="Pfam" id="PF04313">
    <property type="entry name" value="HSDR_N"/>
    <property type="match status" value="1"/>
</dbReference>
<dbReference type="InterPro" id="IPR055180">
    <property type="entry name" value="HsdR_RecA-like_helicase_dom_2"/>
</dbReference>
<protein>
    <submittedName>
        <fullName evidence="3">Type I restriction enzyme</fullName>
        <ecNumber evidence="3">3.1.21.3</ecNumber>
    </submittedName>
</protein>
<feature type="region of interest" description="Disordered" evidence="1">
    <location>
        <begin position="437"/>
        <end position="474"/>
    </location>
</feature>
<dbReference type="InterPro" id="IPR040980">
    <property type="entry name" value="SWI2_SNF2"/>
</dbReference>
<dbReference type="InterPro" id="IPR014001">
    <property type="entry name" value="Helicase_ATP-bd"/>
</dbReference>
<dbReference type="Proteomes" id="UP000317238">
    <property type="component" value="Unassembled WGS sequence"/>
</dbReference>
<dbReference type="PANTHER" id="PTHR42927:SF1">
    <property type="entry name" value="HELICASE SUPERFAMILY 1 AND 2 DOMAIN-CONTAINING PROTEIN"/>
    <property type="match status" value="1"/>
</dbReference>
<dbReference type="GO" id="GO:0009035">
    <property type="term" value="F:type I site-specific deoxyribonuclease activity"/>
    <property type="evidence" value="ECO:0007669"/>
    <property type="project" value="UniProtKB-EC"/>
</dbReference>
<accession>A0A5C5Y9M4</accession>
<dbReference type="RefSeq" id="WP_146439827.1">
    <property type="nucleotide sequence ID" value="NZ_SJPL01000001.1"/>
</dbReference>
<dbReference type="GO" id="GO:0005524">
    <property type="term" value="F:ATP binding"/>
    <property type="evidence" value="ECO:0007669"/>
    <property type="project" value="UniProtKB-KW"/>
</dbReference>